<keyword evidence="1" id="KW-0521">NADP</keyword>
<dbReference type="AlphaFoldDB" id="A0A9P4WZL1"/>
<organism evidence="4 5">
    <name type="scientific">Didymella heteroderae</name>
    <dbReference type="NCBI Taxonomy" id="1769908"/>
    <lineage>
        <taxon>Eukaryota</taxon>
        <taxon>Fungi</taxon>
        <taxon>Dikarya</taxon>
        <taxon>Ascomycota</taxon>
        <taxon>Pezizomycotina</taxon>
        <taxon>Dothideomycetes</taxon>
        <taxon>Pleosporomycetidae</taxon>
        <taxon>Pleosporales</taxon>
        <taxon>Pleosporineae</taxon>
        <taxon>Didymellaceae</taxon>
        <taxon>Didymella</taxon>
    </lineage>
</organism>
<dbReference type="PANTHER" id="PTHR47706">
    <property type="entry name" value="NMRA-LIKE FAMILY PROTEIN"/>
    <property type="match status" value="1"/>
</dbReference>
<evidence type="ECO:0000313" key="4">
    <source>
        <dbReference type="EMBL" id="KAF3045953.1"/>
    </source>
</evidence>
<keyword evidence="5" id="KW-1185">Reference proteome</keyword>
<comment type="caution">
    <text evidence="4">The sequence shown here is derived from an EMBL/GenBank/DDBJ whole genome shotgun (WGS) entry which is preliminary data.</text>
</comment>
<gene>
    <name evidence="4" type="ORF">E8E12_008836</name>
</gene>
<dbReference type="SUPFAM" id="SSF51735">
    <property type="entry name" value="NAD(P)-binding Rossmann-fold domains"/>
    <property type="match status" value="1"/>
</dbReference>
<name>A0A9P4WZL1_9PLEO</name>
<dbReference type="GO" id="GO:0016491">
    <property type="term" value="F:oxidoreductase activity"/>
    <property type="evidence" value="ECO:0007669"/>
    <property type="project" value="UniProtKB-KW"/>
</dbReference>
<feature type="domain" description="NmrA-like" evidence="3">
    <location>
        <begin position="6"/>
        <end position="148"/>
    </location>
</feature>
<dbReference type="PANTHER" id="PTHR47706:SF7">
    <property type="entry name" value="CIPA-LIKE, PUTATIVE (AFU_ORTHOLOGUE AFUA_1G01630)-RELATED"/>
    <property type="match status" value="1"/>
</dbReference>
<keyword evidence="2" id="KW-0560">Oxidoreductase</keyword>
<protein>
    <recommendedName>
        <fullName evidence="3">NmrA-like domain-containing protein</fullName>
    </recommendedName>
</protein>
<dbReference type="Proteomes" id="UP000758155">
    <property type="component" value="Unassembled WGS sequence"/>
</dbReference>
<dbReference type="InterPro" id="IPR045312">
    <property type="entry name" value="PCBER-like"/>
</dbReference>
<dbReference type="EMBL" id="SWKV01000005">
    <property type="protein sequence ID" value="KAF3045953.1"/>
    <property type="molecule type" value="Genomic_DNA"/>
</dbReference>
<reference evidence="4" key="1">
    <citation type="submission" date="2019-04" db="EMBL/GenBank/DDBJ databases">
        <title>Sequencing of skin fungus with MAO and IRED activity.</title>
        <authorList>
            <person name="Marsaioli A.J."/>
            <person name="Bonatto J.M.C."/>
            <person name="Reis Junior O."/>
        </authorList>
    </citation>
    <scope>NUCLEOTIDE SEQUENCE</scope>
    <source>
        <strain evidence="4">28M1</strain>
    </source>
</reference>
<dbReference type="Pfam" id="PF05368">
    <property type="entry name" value="NmrA"/>
    <property type="match status" value="1"/>
</dbReference>
<proteinExistence type="predicted"/>
<dbReference type="OrthoDB" id="419598at2759"/>
<dbReference type="Gene3D" id="3.40.50.720">
    <property type="entry name" value="NAD(P)-binding Rossmann-like Domain"/>
    <property type="match status" value="1"/>
</dbReference>
<dbReference type="CDD" id="cd05259">
    <property type="entry name" value="PCBER_SDR_a"/>
    <property type="match status" value="1"/>
</dbReference>
<dbReference type="InterPro" id="IPR008030">
    <property type="entry name" value="NmrA-like"/>
</dbReference>
<evidence type="ECO:0000259" key="3">
    <source>
        <dbReference type="Pfam" id="PF05368"/>
    </source>
</evidence>
<evidence type="ECO:0000256" key="1">
    <source>
        <dbReference type="ARBA" id="ARBA00022857"/>
    </source>
</evidence>
<dbReference type="InterPro" id="IPR051609">
    <property type="entry name" value="NmrA/Isoflavone_reductase-like"/>
</dbReference>
<accession>A0A9P4WZL1</accession>
<dbReference type="InterPro" id="IPR036291">
    <property type="entry name" value="NAD(P)-bd_dom_sf"/>
</dbReference>
<evidence type="ECO:0000313" key="5">
    <source>
        <dbReference type="Proteomes" id="UP000758155"/>
    </source>
</evidence>
<evidence type="ECO:0000256" key="2">
    <source>
        <dbReference type="ARBA" id="ARBA00023002"/>
    </source>
</evidence>
<sequence>MTLTIKNIAIVGVTGTIGTHITQALLAKNRFSITAISRPDSNANFPPEVKVVRVNYDDHNSIVEGLRGHDALIITTSVWAPRDTSAKLIRAAAAVGIPWILPNEFGMFNTEEAANETIGPGKQQDRELIESLGVSSWIGISCGFWYEHSLSSLNGELYGIDLKNHKAKLFDDGHQRLNTSTWQQVGRAVAALLSLPIEQQDAPTMLNMYRNRMMFVSSFTVNQKEMLESAKRVTGTGDEDWTITFEPAKQRYEDACENLKKGDRIAFGKKLYTRYFYEDAGLFEKLHGLDNEKLGLPKEDLDKATEAALELAQSGYWANYGQH</sequence>